<dbReference type="PANTHER" id="PTHR24416:SF611">
    <property type="entry name" value="TYROSINE-PROTEIN KINASE TRANSMEMBRANE RECEPTOR ROR"/>
    <property type="match status" value="1"/>
</dbReference>
<dbReference type="PANTHER" id="PTHR24416">
    <property type="entry name" value="TYROSINE-PROTEIN KINASE RECEPTOR"/>
    <property type="match status" value="1"/>
</dbReference>
<dbReference type="InterPro" id="IPR001245">
    <property type="entry name" value="Ser-Thr/Tyr_kinase_cat_dom"/>
</dbReference>
<sequence length="348" mass="41158">MNNKNDRKDFVSQTYFKLIYYSELHSSNYEDRIEIYNKILSENTELTSEEKWSCQDRAQRNTEREKELFKRGKPIECGYCKLTRYSTRYCENCIIKYLKSFFGTWTSGCDIIDKFIRSILDFNENKRNFVYQGSQKVVLKSLNNSNDHMEKFFEEAKRFIQIRSGDIVNAYGITKIKASDDNNYAIVMNYFADGNLRDYLMKNHSTLNLQDRVFAIWRICGVLLDLPEVPNELQNLIYRCLDADPLKRPTIEEIHEIIKKIYCEILENEKLSIEYESKKERTIVAFDNWQQEDSFQSQIIKFDFNDSELKKVSDISVIKSTNSELNKSASNLSIKDVIHDIPELNNYL</sequence>
<dbReference type="SUPFAM" id="SSF56112">
    <property type="entry name" value="Protein kinase-like (PK-like)"/>
    <property type="match status" value="1"/>
</dbReference>
<dbReference type="InterPro" id="IPR011009">
    <property type="entry name" value="Kinase-like_dom_sf"/>
</dbReference>
<gene>
    <name evidence="2" type="ORF">GMARGA_LOCUS5398</name>
</gene>
<evidence type="ECO:0000259" key="1">
    <source>
        <dbReference type="Pfam" id="PF07714"/>
    </source>
</evidence>
<keyword evidence="3" id="KW-1185">Reference proteome</keyword>
<dbReference type="Proteomes" id="UP000789901">
    <property type="component" value="Unassembled WGS sequence"/>
</dbReference>
<dbReference type="EMBL" id="CAJVQB010002287">
    <property type="protein sequence ID" value="CAG8569196.1"/>
    <property type="molecule type" value="Genomic_DNA"/>
</dbReference>
<reference evidence="2 3" key="1">
    <citation type="submission" date="2021-06" db="EMBL/GenBank/DDBJ databases">
        <authorList>
            <person name="Kallberg Y."/>
            <person name="Tangrot J."/>
            <person name="Rosling A."/>
        </authorList>
    </citation>
    <scope>NUCLEOTIDE SEQUENCE [LARGE SCALE GENOMIC DNA]</scope>
    <source>
        <strain evidence="2 3">120-4 pot B 10/14</strain>
    </source>
</reference>
<evidence type="ECO:0000313" key="3">
    <source>
        <dbReference type="Proteomes" id="UP000789901"/>
    </source>
</evidence>
<organism evidence="2 3">
    <name type="scientific">Gigaspora margarita</name>
    <dbReference type="NCBI Taxonomy" id="4874"/>
    <lineage>
        <taxon>Eukaryota</taxon>
        <taxon>Fungi</taxon>
        <taxon>Fungi incertae sedis</taxon>
        <taxon>Mucoromycota</taxon>
        <taxon>Glomeromycotina</taxon>
        <taxon>Glomeromycetes</taxon>
        <taxon>Diversisporales</taxon>
        <taxon>Gigasporaceae</taxon>
        <taxon>Gigaspora</taxon>
    </lineage>
</organism>
<name>A0ABN7UGF3_GIGMA</name>
<accession>A0ABN7UGF3</accession>
<protein>
    <submittedName>
        <fullName evidence="2">15530_t:CDS:1</fullName>
    </submittedName>
</protein>
<comment type="caution">
    <text evidence="2">The sequence shown here is derived from an EMBL/GenBank/DDBJ whole genome shotgun (WGS) entry which is preliminary data.</text>
</comment>
<dbReference type="Pfam" id="PF07714">
    <property type="entry name" value="PK_Tyr_Ser-Thr"/>
    <property type="match status" value="1"/>
</dbReference>
<feature type="domain" description="Serine-threonine/tyrosine-protein kinase catalytic" evidence="1">
    <location>
        <begin position="132"/>
        <end position="220"/>
    </location>
</feature>
<evidence type="ECO:0000313" key="2">
    <source>
        <dbReference type="EMBL" id="CAG8569196.1"/>
    </source>
</evidence>
<dbReference type="InterPro" id="IPR050122">
    <property type="entry name" value="RTK"/>
</dbReference>
<dbReference type="Gene3D" id="1.10.510.10">
    <property type="entry name" value="Transferase(Phosphotransferase) domain 1"/>
    <property type="match status" value="2"/>
</dbReference>
<proteinExistence type="predicted"/>